<protein>
    <recommendedName>
        <fullName evidence="1">4Fe4S-binding SPASM domain-containing protein</fullName>
    </recommendedName>
</protein>
<sequence length="161" mass="18507">MREIHGVPALCHSREQAEQAEQVKARLAEWLKPRGLVFNEDRTRVVHLEEGCDFLGFTIRRYQGKLLIKPSREAVRRIRNRLRAEVRSLRGANVAAALQRYADGNVSPCECFPEFMVVNLYQSSTVDLWQSERFRRVRSILAETGMMPVCSKCALLYLNGV</sequence>
<dbReference type="Pfam" id="PF13186">
    <property type="entry name" value="SPASM"/>
    <property type="match status" value="1"/>
</dbReference>
<dbReference type="InterPro" id="IPR058240">
    <property type="entry name" value="rSAM_sf"/>
</dbReference>
<gene>
    <name evidence="2" type="ORF">SSPO_095670</name>
</gene>
<dbReference type="Gene3D" id="3.20.20.70">
    <property type="entry name" value="Aldolase class I"/>
    <property type="match status" value="1"/>
</dbReference>
<dbReference type="SUPFAM" id="SSF102114">
    <property type="entry name" value="Radical SAM enzymes"/>
    <property type="match status" value="1"/>
</dbReference>
<dbReference type="SUPFAM" id="SSF56672">
    <property type="entry name" value="DNA/RNA polymerases"/>
    <property type="match status" value="1"/>
</dbReference>
<dbReference type="AlphaFoldDB" id="A0A499VCZ6"/>
<dbReference type="Proteomes" id="UP000463951">
    <property type="component" value="Chromosome"/>
</dbReference>
<organism evidence="2 3">
    <name type="scientific">Streptomyces antimycoticus</name>
    <dbReference type="NCBI Taxonomy" id="68175"/>
    <lineage>
        <taxon>Bacteria</taxon>
        <taxon>Bacillati</taxon>
        <taxon>Actinomycetota</taxon>
        <taxon>Actinomycetes</taxon>
        <taxon>Kitasatosporales</taxon>
        <taxon>Streptomycetaceae</taxon>
        <taxon>Streptomyces</taxon>
        <taxon>Streptomyces violaceusniger group</taxon>
    </lineage>
</organism>
<dbReference type="InterPro" id="IPR013785">
    <property type="entry name" value="Aldolase_TIM"/>
</dbReference>
<reference evidence="2 3" key="1">
    <citation type="journal article" date="2020" name="Int. J. Syst. Evol. Microbiol.">
        <title>Reclassification of Streptomyces castelarensis and Streptomyces sporoclivatus as later heterotypic synonyms of Streptomyces antimycoticus.</title>
        <authorList>
            <person name="Komaki H."/>
            <person name="Tamura T."/>
        </authorList>
    </citation>
    <scope>NUCLEOTIDE SEQUENCE [LARGE SCALE GENOMIC DNA]</scope>
    <source>
        <strain evidence="2 3">NBRC 100767</strain>
    </source>
</reference>
<proteinExistence type="predicted"/>
<evidence type="ECO:0000313" key="3">
    <source>
        <dbReference type="Proteomes" id="UP000463951"/>
    </source>
</evidence>
<feature type="domain" description="4Fe4S-binding SPASM" evidence="1">
    <location>
        <begin position="102"/>
        <end position="153"/>
    </location>
</feature>
<name>A0A499VCZ6_9ACTN</name>
<accession>A0A499VCZ6</accession>
<evidence type="ECO:0000313" key="2">
    <source>
        <dbReference type="EMBL" id="BBJ46849.1"/>
    </source>
</evidence>
<dbReference type="EMBL" id="AP019620">
    <property type="protein sequence ID" value="BBJ46849.1"/>
    <property type="molecule type" value="Genomic_DNA"/>
</dbReference>
<dbReference type="InterPro" id="IPR043502">
    <property type="entry name" value="DNA/RNA_pol_sf"/>
</dbReference>
<evidence type="ECO:0000259" key="1">
    <source>
        <dbReference type="Pfam" id="PF13186"/>
    </source>
</evidence>
<dbReference type="CDD" id="cd21109">
    <property type="entry name" value="SPASM"/>
    <property type="match status" value="1"/>
</dbReference>
<dbReference type="InterPro" id="IPR023885">
    <property type="entry name" value="4Fe4S-binding_SPASM_dom"/>
</dbReference>